<evidence type="ECO:0000313" key="2">
    <source>
        <dbReference type="EMBL" id="KAF9592909.1"/>
    </source>
</evidence>
<reference evidence="2 3" key="1">
    <citation type="submission" date="2020-10" db="EMBL/GenBank/DDBJ databases">
        <title>The Coptis chinensis genome and diversification of protoberbering-type alkaloids.</title>
        <authorList>
            <person name="Wang B."/>
            <person name="Shu S."/>
            <person name="Song C."/>
            <person name="Liu Y."/>
        </authorList>
    </citation>
    <scope>NUCLEOTIDE SEQUENCE [LARGE SCALE GENOMIC DNA]</scope>
    <source>
        <strain evidence="2">HL-2020</strain>
        <tissue evidence="2">Leaf</tissue>
    </source>
</reference>
<dbReference type="Proteomes" id="UP000631114">
    <property type="component" value="Unassembled WGS sequence"/>
</dbReference>
<comment type="caution">
    <text evidence="2">The sequence shown here is derived from an EMBL/GenBank/DDBJ whole genome shotgun (WGS) entry which is preliminary data.</text>
</comment>
<dbReference type="EMBL" id="JADFTS010000008">
    <property type="protein sequence ID" value="KAF9592909.1"/>
    <property type="molecule type" value="Genomic_DNA"/>
</dbReference>
<proteinExistence type="predicted"/>
<dbReference type="SUPFAM" id="SSF52833">
    <property type="entry name" value="Thioredoxin-like"/>
    <property type="match status" value="1"/>
</dbReference>
<evidence type="ECO:0000313" key="3">
    <source>
        <dbReference type="Proteomes" id="UP000631114"/>
    </source>
</evidence>
<feature type="compositionally biased region" description="Basic residues" evidence="1">
    <location>
        <begin position="133"/>
        <end position="153"/>
    </location>
</feature>
<organism evidence="2 3">
    <name type="scientific">Coptis chinensis</name>
    <dbReference type="NCBI Taxonomy" id="261450"/>
    <lineage>
        <taxon>Eukaryota</taxon>
        <taxon>Viridiplantae</taxon>
        <taxon>Streptophyta</taxon>
        <taxon>Embryophyta</taxon>
        <taxon>Tracheophyta</taxon>
        <taxon>Spermatophyta</taxon>
        <taxon>Magnoliopsida</taxon>
        <taxon>Ranunculales</taxon>
        <taxon>Ranunculaceae</taxon>
        <taxon>Coptidoideae</taxon>
        <taxon>Coptis</taxon>
    </lineage>
</organism>
<dbReference type="OrthoDB" id="913780at2759"/>
<keyword evidence="3" id="KW-1185">Reference proteome</keyword>
<dbReference type="AlphaFoldDB" id="A0A835H6C7"/>
<evidence type="ECO:0000256" key="1">
    <source>
        <dbReference type="SAM" id="MobiDB-lite"/>
    </source>
</evidence>
<dbReference type="InterPro" id="IPR036249">
    <property type="entry name" value="Thioredoxin-like_sf"/>
</dbReference>
<dbReference type="Gene3D" id="3.40.30.10">
    <property type="entry name" value="Glutaredoxin"/>
    <property type="match status" value="1"/>
</dbReference>
<name>A0A835H6C7_9MAGN</name>
<feature type="compositionally biased region" description="Low complexity" evidence="1">
    <location>
        <begin position="157"/>
        <end position="168"/>
    </location>
</feature>
<protein>
    <submittedName>
        <fullName evidence="2">Uncharacterized protein</fullName>
    </submittedName>
</protein>
<dbReference type="CDD" id="cd02980">
    <property type="entry name" value="TRX_Fd_family"/>
    <property type="match status" value="1"/>
</dbReference>
<sequence length="392" mass="43098">MLASASSFLCRPVQKFYAGGGGRKVCYGDVSKNICVRAKKQGDGFFLDNSHLKYYSNGLSMRCDGKKKEYATGMKKKLKLLKGLSNNLCMVSEMGLLDFCDGGSVDPSTKTFSEVTQVLLTKMQQLKAEKKELKRKKKEEKKKLKAMKIKSTKRNCESSSSSSQSSDIQSEDVMDINRLRSSNVSQLTRDSSLETAPAVSLLTSPRTRMCEEMDNMLSQICTNTAAARVNELHQVSVQEDVTLTNSSLPAEEYDKLEEIDDHSLMSSKEECCTRGRSRTESSSAEKNSSAVESFAERIDVCMGGKCKKFGAAALLKELERKIGVEGAVVRCKCMGKCKTAPNVRVSSKRNKGQDDSVTITKNPLFLGVGLEDVDTIVANFVGEEKKSVDSVC</sequence>
<gene>
    <name evidence="2" type="ORF">IFM89_018625</name>
</gene>
<accession>A0A835H6C7</accession>
<feature type="region of interest" description="Disordered" evidence="1">
    <location>
        <begin position="131"/>
        <end position="172"/>
    </location>
</feature>